<accession>B4RNF1</accession>
<protein>
    <submittedName>
        <fullName evidence="1">Uncharacterized protein</fullName>
    </submittedName>
</protein>
<evidence type="ECO:0000313" key="2">
    <source>
        <dbReference type="Proteomes" id="UP000002564"/>
    </source>
</evidence>
<dbReference type="KEGG" id="ngk:NGK_1661"/>
<dbReference type="EMBL" id="CP001050">
    <property type="protein sequence ID" value="ACF30310.1"/>
    <property type="molecule type" value="Genomic_DNA"/>
</dbReference>
<dbReference type="HOGENOM" id="CLU_3170617_0_0_4"/>
<reference evidence="1 2" key="1">
    <citation type="journal article" date="2008" name="J. Bacteriol.">
        <title>Complete genome sequence of Neisseria gonorrhoeae NCCP11945.</title>
        <authorList>
            <person name="Chung G.T."/>
            <person name="Yoo J.S."/>
            <person name="Oh H.B."/>
            <person name="Lee Y.S."/>
            <person name="Cha S.H."/>
            <person name="Kim S.J."/>
            <person name="Yoo C.K."/>
        </authorList>
    </citation>
    <scope>NUCLEOTIDE SEQUENCE [LARGE SCALE GENOMIC DNA]</scope>
    <source>
        <strain evidence="1 2">NCCP11945</strain>
    </source>
</reference>
<name>B4RNF1_NEIG2</name>
<dbReference type="Proteomes" id="UP000002564">
    <property type="component" value="Chromosome"/>
</dbReference>
<evidence type="ECO:0000313" key="1">
    <source>
        <dbReference type="EMBL" id="ACF30310.1"/>
    </source>
</evidence>
<gene>
    <name evidence="1" type="ordered locus">NGK_1661</name>
</gene>
<proteinExistence type="predicted"/>
<organism evidence="1 2">
    <name type="scientific">Neisseria gonorrhoeae (strain NCCP11945)</name>
    <dbReference type="NCBI Taxonomy" id="521006"/>
    <lineage>
        <taxon>Bacteria</taxon>
        <taxon>Pseudomonadati</taxon>
        <taxon>Pseudomonadota</taxon>
        <taxon>Betaproteobacteria</taxon>
        <taxon>Neisseriales</taxon>
        <taxon>Neisseriaceae</taxon>
        <taxon>Neisseria</taxon>
    </lineage>
</organism>
<sequence length="47" mass="5584">MGVTLSCTFPDYVLNRRFGQAVLKEMQTDRLCFHMIFRKQNLSRMTV</sequence>
<dbReference type="AlphaFoldDB" id="B4RNF1"/>